<reference evidence="2" key="1">
    <citation type="journal article" date="2017" name="Nat. Ecol. Evol.">
        <title>Genome expansion and lineage-specific genetic innovations in the forest pathogenic fungi Armillaria.</title>
        <authorList>
            <person name="Sipos G."/>
            <person name="Prasanna A.N."/>
            <person name="Walter M.C."/>
            <person name="O'Connor E."/>
            <person name="Balint B."/>
            <person name="Krizsan K."/>
            <person name="Kiss B."/>
            <person name="Hess J."/>
            <person name="Varga T."/>
            <person name="Slot J."/>
            <person name="Riley R."/>
            <person name="Boka B."/>
            <person name="Rigling D."/>
            <person name="Barry K."/>
            <person name="Lee J."/>
            <person name="Mihaltcheva S."/>
            <person name="LaButti K."/>
            <person name="Lipzen A."/>
            <person name="Waldron R."/>
            <person name="Moloney N.M."/>
            <person name="Sperisen C."/>
            <person name="Kredics L."/>
            <person name="Vagvoelgyi C."/>
            <person name="Patrignani A."/>
            <person name="Fitzpatrick D."/>
            <person name="Nagy I."/>
            <person name="Doyle S."/>
            <person name="Anderson J.B."/>
            <person name="Grigoriev I.V."/>
            <person name="Gueldener U."/>
            <person name="Muensterkoetter M."/>
            <person name="Nagy L.G."/>
        </authorList>
    </citation>
    <scope>NUCLEOTIDE SEQUENCE [LARGE SCALE GENOMIC DNA]</scope>
    <source>
        <strain evidence="2">Ar21-2</strain>
    </source>
</reference>
<organism evidence="1 2">
    <name type="scientific">Armillaria gallica</name>
    <name type="common">Bulbous honey fungus</name>
    <name type="synonym">Armillaria bulbosa</name>
    <dbReference type="NCBI Taxonomy" id="47427"/>
    <lineage>
        <taxon>Eukaryota</taxon>
        <taxon>Fungi</taxon>
        <taxon>Dikarya</taxon>
        <taxon>Basidiomycota</taxon>
        <taxon>Agaricomycotina</taxon>
        <taxon>Agaricomycetes</taxon>
        <taxon>Agaricomycetidae</taxon>
        <taxon>Agaricales</taxon>
        <taxon>Marasmiineae</taxon>
        <taxon>Physalacriaceae</taxon>
        <taxon>Armillaria</taxon>
    </lineage>
</organism>
<name>A0A2H3EED6_ARMGA</name>
<evidence type="ECO:0000313" key="2">
    <source>
        <dbReference type="Proteomes" id="UP000217790"/>
    </source>
</evidence>
<dbReference type="EMBL" id="KZ293644">
    <property type="protein sequence ID" value="PBL04581.1"/>
    <property type="molecule type" value="Genomic_DNA"/>
</dbReference>
<accession>A0A2H3EED6</accession>
<dbReference type="InParanoid" id="A0A2H3EED6"/>
<dbReference type="AlphaFoldDB" id="A0A2H3EED6"/>
<proteinExistence type="predicted"/>
<dbReference type="Proteomes" id="UP000217790">
    <property type="component" value="Unassembled WGS sequence"/>
</dbReference>
<sequence>MTVQCGTVETGLPANRPILRRAGKHTLQAAAFFSSKYRPAGEPNTPGWELVQGADRYEKERHFHEELIAVGLVEDGGNEVLMIQGRTAA</sequence>
<evidence type="ECO:0000313" key="1">
    <source>
        <dbReference type="EMBL" id="PBL04581.1"/>
    </source>
</evidence>
<gene>
    <name evidence="1" type="ORF">ARMGADRAFT_1158288</name>
</gene>
<keyword evidence="2" id="KW-1185">Reference proteome</keyword>
<protein>
    <submittedName>
        <fullName evidence="1">Uncharacterized protein</fullName>
    </submittedName>
</protein>